<protein>
    <submittedName>
        <fullName evidence="6">Enoyl-CoA hydratase</fullName>
        <ecNumber evidence="6">4.2.1.17</ecNumber>
    </submittedName>
</protein>
<dbReference type="SUPFAM" id="SSF52096">
    <property type="entry name" value="ClpP/crotonase"/>
    <property type="match status" value="1"/>
</dbReference>
<dbReference type="InterPro" id="IPR014748">
    <property type="entry name" value="Enoyl-CoA_hydra_C"/>
</dbReference>
<evidence type="ECO:0000256" key="5">
    <source>
        <dbReference type="RuleBase" id="RU003707"/>
    </source>
</evidence>
<organism evidence="6">
    <name type="scientific">uncultured Thermoleophilia bacterium</name>
    <dbReference type="NCBI Taxonomy" id="1497501"/>
    <lineage>
        <taxon>Bacteria</taxon>
        <taxon>Bacillati</taxon>
        <taxon>Actinomycetota</taxon>
        <taxon>Thermoleophilia</taxon>
        <taxon>environmental samples</taxon>
    </lineage>
</organism>
<dbReference type="GO" id="GO:0006635">
    <property type="term" value="P:fatty acid beta-oxidation"/>
    <property type="evidence" value="ECO:0007669"/>
    <property type="project" value="TreeGrafter"/>
</dbReference>
<gene>
    <name evidence="6" type="ORF">AVDCRST_MAG79-42</name>
</gene>
<dbReference type="Gene3D" id="1.10.12.10">
    <property type="entry name" value="Lyase 2-enoyl-coa Hydratase, Chain A, domain 2"/>
    <property type="match status" value="1"/>
</dbReference>
<dbReference type="InterPro" id="IPR001753">
    <property type="entry name" value="Enoyl-CoA_hydra/iso"/>
</dbReference>
<dbReference type="PROSITE" id="PS00166">
    <property type="entry name" value="ENOYL_COA_HYDRATASE"/>
    <property type="match status" value="1"/>
</dbReference>
<keyword evidence="2 6" id="KW-0456">Lyase</keyword>
<dbReference type="CDD" id="cd06558">
    <property type="entry name" value="crotonase-like"/>
    <property type="match status" value="1"/>
</dbReference>
<accession>A0A6J4TBE3</accession>
<dbReference type="FunFam" id="1.10.12.10:FF:000001">
    <property type="entry name" value="Probable enoyl-CoA hydratase, mitochondrial"/>
    <property type="match status" value="1"/>
</dbReference>
<evidence type="ECO:0000256" key="2">
    <source>
        <dbReference type="ARBA" id="ARBA00023239"/>
    </source>
</evidence>
<dbReference type="Gene3D" id="3.90.226.10">
    <property type="entry name" value="2-enoyl-CoA Hydratase, Chain A, domain 1"/>
    <property type="match status" value="1"/>
</dbReference>
<name>A0A6J4TBE3_9ACTN</name>
<evidence type="ECO:0000256" key="3">
    <source>
        <dbReference type="ARBA" id="ARBA00023709"/>
    </source>
</evidence>
<comment type="catalytic activity">
    <reaction evidence="4">
        <text>a 4-saturated-(3S)-3-hydroxyacyl-CoA = a (3E)-enoyl-CoA + H2O</text>
        <dbReference type="Rhea" id="RHEA:20724"/>
        <dbReference type="ChEBI" id="CHEBI:15377"/>
        <dbReference type="ChEBI" id="CHEBI:58521"/>
        <dbReference type="ChEBI" id="CHEBI:137480"/>
        <dbReference type="EC" id="4.2.1.17"/>
    </reaction>
</comment>
<comment type="similarity">
    <text evidence="1 5">Belongs to the enoyl-CoA hydratase/isomerase family.</text>
</comment>
<feature type="non-terminal residue" evidence="6">
    <location>
        <position position="1"/>
    </location>
</feature>
<dbReference type="PANTHER" id="PTHR11941:SF54">
    <property type="entry name" value="ENOYL-COA HYDRATASE, MITOCHONDRIAL"/>
    <property type="match status" value="1"/>
</dbReference>
<evidence type="ECO:0000313" key="6">
    <source>
        <dbReference type="EMBL" id="CAA9518230.1"/>
    </source>
</evidence>
<evidence type="ECO:0000256" key="4">
    <source>
        <dbReference type="ARBA" id="ARBA00023717"/>
    </source>
</evidence>
<dbReference type="InterPro" id="IPR018376">
    <property type="entry name" value="Enoyl-CoA_hyd/isom_CS"/>
</dbReference>
<dbReference type="Pfam" id="PF00378">
    <property type="entry name" value="ECH_1"/>
    <property type="match status" value="1"/>
</dbReference>
<dbReference type="AlphaFoldDB" id="A0A6J4TBE3"/>
<dbReference type="EC" id="4.2.1.17" evidence="6"/>
<comment type="catalytic activity">
    <reaction evidence="3">
        <text>a (3S)-3-hydroxyacyl-CoA = a (2E)-enoyl-CoA + H2O</text>
        <dbReference type="Rhea" id="RHEA:16105"/>
        <dbReference type="ChEBI" id="CHEBI:15377"/>
        <dbReference type="ChEBI" id="CHEBI:57318"/>
        <dbReference type="ChEBI" id="CHEBI:58856"/>
        <dbReference type="EC" id="4.2.1.17"/>
    </reaction>
</comment>
<dbReference type="InterPro" id="IPR029045">
    <property type="entry name" value="ClpP/crotonase-like_dom_sf"/>
</dbReference>
<dbReference type="PANTHER" id="PTHR11941">
    <property type="entry name" value="ENOYL-COA HYDRATASE-RELATED"/>
    <property type="match status" value="1"/>
</dbReference>
<dbReference type="EMBL" id="CADCWC010000006">
    <property type="protein sequence ID" value="CAA9518230.1"/>
    <property type="molecule type" value="Genomic_DNA"/>
</dbReference>
<proteinExistence type="inferred from homology"/>
<sequence length="169" mass="17780">RLETMRKVTLAAVNGYALGGGCEMALACDIRYCAEGAAFGQPEINLGIMPGWGATQRLARTTSLGFAKEVILTGRMVKADEAFTRGLVQAVHPAESLLAATLETAHGIAAKSPLAAAYAKEATNRALHGDLGANFVHEADLFAILFSSEDAKEGLSAFTEKRAPVFVGR</sequence>
<dbReference type="GO" id="GO:0004300">
    <property type="term" value="F:enoyl-CoA hydratase activity"/>
    <property type="evidence" value="ECO:0007669"/>
    <property type="project" value="UniProtKB-EC"/>
</dbReference>
<reference evidence="6" key="1">
    <citation type="submission" date="2020-02" db="EMBL/GenBank/DDBJ databases">
        <authorList>
            <person name="Meier V. D."/>
        </authorList>
    </citation>
    <scope>NUCLEOTIDE SEQUENCE</scope>
    <source>
        <strain evidence="6">AVDCRST_MAG79</strain>
    </source>
</reference>
<evidence type="ECO:0000256" key="1">
    <source>
        <dbReference type="ARBA" id="ARBA00005254"/>
    </source>
</evidence>